<organism evidence="2 3">
    <name type="scientific">Labeo rohita</name>
    <name type="common">Indian major carp</name>
    <name type="synonym">Cyprinus rohita</name>
    <dbReference type="NCBI Taxonomy" id="84645"/>
    <lineage>
        <taxon>Eukaryota</taxon>
        <taxon>Metazoa</taxon>
        <taxon>Chordata</taxon>
        <taxon>Craniata</taxon>
        <taxon>Vertebrata</taxon>
        <taxon>Euteleostomi</taxon>
        <taxon>Actinopterygii</taxon>
        <taxon>Neopterygii</taxon>
        <taxon>Teleostei</taxon>
        <taxon>Ostariophysi</taxon>
        <taxon>Cypriniformes</taxon>
        <taxon>Cyprinidae</taxon>
        <taxon>Labeoninae</taxon>
        <taxon>Labeonini</taxon>
        <taxon>Labeo</taxon>
    </lineage>
</organism>
<dbReference type="AlphaFoldDB" id="A0A498NL50"/>
<comment type="caution">
    <text evidence="2">The sequence shown here is derived from an EMBL/GenBank/DDBJ whole genome shotgun (WGS) entry which is preliminary data.</text>
</comment>
<sequence length="115" mass="12697">MLLSVITGKIPQTLTEGGASTEQKIRDSSHLTERNASDECSSAFLGLVNRVAHTVTADPRASLLMFHCGNQTATFTELTPPSHEHTRLKPASHQHRKNTERTEVWIQPDASATHR</sequence>
<evidence type="ECO:0000313" key="2">
    <source>
        <dbReference type="EMBL" id="RXN32519.1"/>
    </source>
</evidence>
<evidence type="ECO:0000256" key="1">
    <source>
        <dbReference type="SAM" id="MobiDB-lite"/>
    </source>
</evidence>
<gene>
    <name evidence="2" type="ORF">ROHU_016158</name>
</gene>
<keyword evidence="3" id="KW-1185">Reference proteome</keyword>
<feature type="region of interest" description="Disordered" evidence="1">
    <location>
        <begin position="15"/>
        <end position="35"/>
    </location>
</feature>
<evidence type="ECO:0000313" key="3">
    <source>
        <dbReference type="Proteomes" id="UP000290572"/>
    </source>
</evidence>
<dbReference type="Proteomes" id="UP000290572">
    <property type="component" value="Unassembled WGS sequence"/>
</dbReference>
<name>A0A498NL50_LABRO</name>
<feature type="region of interest" description="Disordered" evidence="1">
    <location>
        <begin position="76"/>
        <end position="115"/>
    </location>
</feature>
<accession>A0A498NL50</accession>
<feature type="compositionally biased region" description="Basic and acidic residues" evidence="1">
    <location>
        <begin position="23"/>
        <end position="35"/>
    </location>
</feature>
<protein>
    <submittedName>
        <fullName evidence="2">Uncharacterized protein</fullName>
    </submittedName>
</protein>
<proteinExistence type="predicted"/>
<reference evidence="2 3" key="1">
    <citation type="submission" date="2018-03" db="EMBL/GenBank/DDBJ databases">
        <title>Draft genome sequence of Rohu Carp (Labeo rohita).</title>
        <authorList>
            <person name="Das P."/>
            <person name="Kushwaha B."/>
            <person name="Joshi C.G."/>
            <person name="Kumar D."/>
            <person name="Nagpure N.S."/>
            <person name="Sahoo L."/>
            <person name="Das S.P."/>
            <person name="Bit A."/>
            <person name="Patnaik S."/>
            <person name="Meher P.K."/>
            <person name="Jayasankar P."/>
            <person name="Koringa P.G."/>
            <person name="Patel N.V."/>
            <person name="Hinsu A.T."/>
            <person name="Kumar R."/>
            <person name="Pandey M."/>
            <person name="Agarwal S."/>
            <person name="Srivastava S."/>
            <person name="Singh M."/>
            <person name="Iquebal M.A."/>
            <person name="Jaiswal S."/>
            <person name="Angadi U.B."/>
            <person name="Kumar N."/>
            <person name="Raza M."/>
            <person name="Shah T.M."/>
            <person name="Rai A."/>
            <person name="Jena J.K."/>
        </authorList>
    </citation>
    <scope>NUCLEOTIDE SEQUENCE [LARGE SCALE GENOMIC DNA]</scope>
    <source>
        <strain evidence="2">DASCIFA01</strain>
        <tissue evidence="2">Testis</tissue>
    </source>
</reference>
<dbReference type="EMBL" id="QBIY01011366">
    <property type="protein sequence ID" value="RXN32519.1"/>
    <property type="molecule type" value="Genomic_DNA"/>
</dbReference>